<dbReference type="SUPFAM" id="SSF52172">
    <property type="entry name" value="CheY-like"/>
    <property type="match status" value="1"/>
</dbReference>
<dbReference type="SMART" id="SM00448">
    <property type="entry name" value="REC"/>
    <property type="match status" value="1"/>
</dbReference>
<dbReference type="Pfam" id="PF00072">
    <property type="entry name" value="Response_reg"/>
    <property type="match status" value="1"/>
</dbReference>
<gene>
    <name evidence="5" type="ORF">UT42_C0007G0018</name>
</gene>
<evidence type="ECO:0000313" key="5">
    <source>
        <dbReference type="EMBL" id="KKR15202.1"/>
    </source>
</evidence>
<keyword evidence="1 3" id="KW-0597">Phosphoprotein</keyword>
<proteinExistence type="predicted"/>
<dbReference type="EMBL" id="LBWS01000007">
    <property type="protein sequence ID" value="KKR15202.1"/>
    <property type="molecule type" value="Genomic_DNA"/>
</dbReference>
<dbReference type="AlphaFoldDB" id="A0A0G0RNN0"/>
<evidence type="ECO:0000259" key="4">
    <source>
        <dbReference type="PROSITE" id="PS50110"/>
    </source>
</evidence>
<dbReference type="InterPro" id="IPR050595">
    <property type="entry name" value="Bact_response_regulator"/>
</dbReference>
<dbReference type="Proteomes" id="UP000034048">
    <property type="component" value="Unassembled WGS sequence"/>
</dbReference>
<organism evidence="5 6">
    <name type="scientific">Candidatus Falkowbacteria bacterium GW2011_GWA2_39_24</name>
    <dbReference type="NCBI Taxonomy" id="1618634"/>
    <lineage>
        <taxon>Bacteria</taxon>
        <taxon>Candidatus Falkowiibacteriota</taxon>
    </lineage>
</organism>
<reference evidence="5 6" key="1">
    <citation type="journal article" date="2015" name="Nature">
        <title>rRNA introns, odd ribosomes, and small enigmatic genomes across a large radiation of phyla.</title>
        <authorList>
            <person name="Brown C.T."/>
            <person name="Hug L.A."/>
            <person name="Thomas B.C."/>
            <person name="Sharon I."/>
            <person name="Castelle C.J."/>
            <person name="Singh A."/>
            <person name="Wilkins M.J."/>
            <person name="Williams K.H."/>
            <person name="Banfield J.F."/>
        </authorList>
    </citation>
    <scope>NUCLEOTIDE SEQUENCE [LARGE SCALE GENOMIC DNA]</scope>
</reference>
<accession>A0A0G0RNN0</accession>
<dbReference type="CDD" id="cd00156">
    <property type="entry name" value="REC"/>
    <property type="match status" value="1"/>
</dbReference>
<protein>
    <submittedName>
        <fullName evidence="5">Transcriptional activator protein CopR</fullName>
    </submittedName>
</protein>
<sequence>MLKGEEKKKILIVEDDIYMSKALSFRLAQEGFLIKTLFNGENVVPRVKEEDFDLVLLDLIMPKVDGWQVFRDMRDHHITTPIMVISNLGQPEDIDRARELGAVEYFVKNSTSLKEIIKTIQLYFKKH</sequence>
<evidence type="ECO:0000256" key="2">
    <source>
        <dbReference type="ARBA" id="ARBA00023012"/>
    </source>
</evidence>
<comment type="caution">
    <text evidence="5">The sequence shown here is derived from an EMBL/GenBank/DDBJ whole genome shotgun (WGS) entry which is preliminary data.</text>
</comment>
<feature type="domain" description="Response regulatory" evidence="4">
    <location>
        <begin position="9"/>
        <end position="123"/>
    </location>
</feature>
<dbReference type="GO" id="GO:0000160">
    <property type="term" value="P:phosphorelay signal transduction system"/>
    <property type="evidence" value="ECO:0007669"/>
    <property type="project" value="UniProtKB-KW"/>
</dbReference>
<name>A0A0G0RNN0_9BACT</name>
<evidence type="ECO:0000256" key="1">
    <source>
        <dbReference type="ARBA" id="ARBA00022553"/>
    </source>
</evidence>
<evidence type="ECO:0000256" key="3">
    <source>
        <dbReference type="PROSITE-ProRule" id="PRU00169"/>
    </source>
</evidence>
<dbReference type="InterPro" id="IPR001789">
    <property type="entry name" value="Sig_transdc_resp-reg_receiver"/>
</dbReference>
<evidence type="ECO:0000313" key="6">
    <source>
        <dbReference type="Proteomes" id="UP000034048"/>
    </source>
</evidence>
<dbReference type="PROSITE" id="PS50110">
    <property type="entry name" value="RESPONSE_REGULATORY"/>
    <property type="match status" value="1"/>
</dbReference>
<dbReference type="PANTHER" id="PTHR44591:SF14">
    <property type="entry name" value="PROTEIN PILG"/>
    <property type="match status" value="1"/>
</dbReference>
<dbReference type="InterPro" id="IPR011006">
    <property type="entry name" value="CheY-like_superfamily"/>
</dbReference>
<dbReference type="Gene3D" id="3.40.50.2300">
    <property type="match status" value="1"/>
</dbReference>
<feature type="modified residue" description="4-aspartylphosphate" evidence="3">
    <location>
        <position position="58"/>
    </location>
</feature>
<dbReference type="PANTHER" id="PTHR44591">
    <property type="entry name" value="STRESS RESPONSE REGULATOR PROTEIN 1"/>
    <property type="match status" value="1"/>
</dbReference>
<keyword evidence="2" id="KW-0902">Two-component regulatory system</keyword>